<dbReference type="Proteomes" id="UP000284842">
    <property type="component" value="Unassembled WGS sequence"/>
</dbReference>
<evidence type="ECO:0000313" key="9">
    <source>
        <dbReference type="EMBL" id="PPR07508.1"/>
    </source>
</evidence>
<keyword evidence="6 7" id="KW-0687">Ribonucleoprotein</keyword>
<evidence type="ECO:0000256" key="6">
    <source>
        <dbReference type="ARBA" id="ARBA00023274"/>
    </source>
</evidence>
<comment type="similarity">
    <text evidence="2 7">Belongs to the SRP14 family.</text>
</comment>
<dbReference type="GO" id="GO:0005786">
    <property type="term" value="C:signal recognition particle, endoplasmic reticulum targeting"/>
    <property type="evidence" value="ECO:0007669"/>
    <property type="project" value="UniProtKB-UniRule"/>
</dbReference>
<reference evidence="9 10" key="1">
    <citation type="journal article" date="2018" name="Evol. Lett.">
        <title>Horizontal gene cluster transfer increased hallucinogenic mushroom diversity.</title>
        <authorList>
            <person name="Reynolds H.T."/>
            <person name="Vijayakumar V."/>
            <person name="Gluck-Thaler E."/>
            <person name="Korotkin H.B."/>
            <person name="Matheny P.B."/>
            <person name="Slot J.C."/>
        </authorList>
    </citation>
    <scope>NUCLEOTIDE SEQUENCE [LARGE SCALE GENOMIC DNA]</scope>
    <source>
        <strain evidence="9 10">2629</strain>
    </source>
</reference>
<evidence type="ECO:0000256" key="7">
    <source>
        <dbReference type="RuleBase" id="RU368100"/>
    </source>
</evidence>
<name>A0A409YWZ3_9AGAR</name>
<evidence type="ECO:0000256" key="3">
    <source>
        <dbReference type="ARBA" id="ARBA00022490"/>
    </source>
</evidence>
<comment type="subcellular location">
    <subcellularLocation>
        <location evidence="1 7">Cytoplasm</location>
    </subcellularLocation>
</comment>
<dbReference type="FunCoup" id="A0A409YWZ3">
    <property type="interactions" value="102"/>
</dbReference>
<keyword evidence="4 7" id="KW-0694">RNA-binding</keyword>
<dbReference type="STRING" id="181874.A0A409YWZ3"/>
<dbReference type="InterPro" id="IPR009018">
    <property type="entry name" value="Signal_recog_particle_SRP9/14"/>
</dbReference>
<dbReference type="EMBL" id="NHTK01000439">
    <property type="protein sequence ID" value="PPR07508.1"/>
    <property type="molecule type" value="Genomic_DNA"/>
</dbReference>
<evidence type="ECO:0000256" key="8">
    <source>
        <dbReference type="SAM" id="MobiDB-lite"/>
    </source>
</evidence>
<gene>
    <name evidence="9" type="ORF">CVT24_006877</name>
</gene>
<dbReference type="OrthoDB" id="19209at2759"/>
<dbReference type="InterPro" id="IPR003210">
    <property type="entry name" value="Signal_recog_particle_SRP14"/>
</dbReference>
<dbReference type="SUPFAM" id="SSF54762">
    <property type="entry name" value="Signal recognition particle alu RNA binding heterodimer, SRP9/14"/>
    <property type="match status" value="1"/>
</dbReference>
<keyword evidence="10" id="KW-1185">Reference proteome</keyword>
<evidence type="ECO:0000256" key="5">
    <source>
        <dbReference type="ARBA" id="ARBA00023135"/>
    </source>
</evidence>
<protein>
    <recommendedName>
        <fullName evidence="7">Signal recognition particle subunit SRP14</fullName>
    </recommendedName>
    <alternativeName>
        <fullName evidence="7">Signal recognition particle 14 kDa protein</fullName>
    </alternativeName>
</protein>
<evidence type="ECO:0000256" key="2">
    <source>
        <dbReference type="ARBA" id="ARBA00010349"/>
    </source>
</evidence>
<dbReference type="Gene3D" id="3.30.720.10">
    <property type="entry name" value="Signal recognition particle alu RNA binding heterodimer, srp9/1"/>
    <property type="match status" value="1"/>
</dbReference>
<dbReference type="InParanoid" id="A0A409YWZ3"/>
<dbReference type="PANTHER" id="PTHR12013">
    <property type="entry name" value="SIGNAL RECOGNITION PARTICLE 14 KD PROTEIN"/>
    <property type="match status" value="1"/>
</dbReference>
<feature type="compositionally biased region" description="Basic and acidic residues" evidence="8">
    <location>
        <begin position="155"/>
        <end position="174"/>
    </location>
</feature>
<dbReference type="GO" id="GO:0008312">
    <property type="term" value="F:7S RNA binding"/>
    <property type="evidence" value="ECO:0007669"/>
    <property type="project" value="UniProtKB-UniRule"/>
</dbReference>
<keyword evidence="3 7" id="KW-0963">Cytoplasm</keyword>
<comment type="function">
    <text evidence="7">Component of the signal recognition particle (SRP) complex, a ribonucleoprotein complex that mediates the cotranslational targeting of secretory and membrane proteins to the endoplasmic reticulum (ER).</text>
</comment>
<feature type="compositionally biased region" description="Basic residues" evidence="8">
    <location>
        <begin position="97"/>
        <end position="106"/>
    </location>
</feature>
<accession>A0A409YWZ3</accession>
<feature type="compositionally biased region" description="Basic residues" evidence="8">
    <location>
        <begin position="133"/>
        <end position="149"/>
    </location>
</feature>
<feature type="region of interest" description="Disordered" evidence="8">
    <location>
        <begin position="95"/>
        <end position="174"/>
    </location>
</feature>
<organism evidence="9 10">
    <name type="scientific">Panaeolus cyanescens</name>
    <dbReference type="NCBI Taxonomy" id="181874"/>
    <lineage>
        <taxon>Eukaryota</taxon>
        <taxon>Fungi</taxon>
        <taxon>Dikarya</taxon>
        <taxon>Basidiomycota</taxon>
        <taxon>Agaricomycotina</taxon>
        <taxon>Agaricomycetes</taxon>
        <taxon>Agaricomycetidae</taxon>
        <taxon>Agaricales</taxon>
        <taxon>Agaricineae</taxon>
        <taxon>Galeropsidaceae</taxon>
        <taxon>Panaeolus</taxon>
    </lineage>
</organism>
<sequence length="174" mass="20371">MQLVDHDTFLKKLTDLFESTKDHGSIWLTHKRLTHDGQDAAMKHEDEAGKVDSNEYTCLVRVTDGKKNRFSTKVEPSELLKFQTYYGALLKQSMTTLRKRDKKREKSHAEEAAKRKKKMTEPVKLESGPNTKSGKRGPGRRQRQRKIHALLKQQESQKKFEEREKEAAKRKEEY</sequence>
<comment type="caution">
    <text evidence="9">The sequence shown here is derived from an EMBL/GenBank/DDBJ whole genome shotgun (WGS) entry which is preliminary data.</text>
</comment>
<evidence type="ECO:0000313" key="10">
    <source>
        <dbReference type="Proteomes" id="UP000284842"/>
    </source>
</evidence>
<comment type="subunit">
    <text evidence="7">Component of a fungal signal recognition particle (SRP) complex that consists of a 7SL RNA molecule (scR1) and at least six protein subunits: SRP72, SRP68, SRP54, SEC65, SRP21 and SRP14.</text>
</comment>
<feature type="compositionally biased region" description="Basic and acidic residues" evidence="8">
    <location>
        <begin position="107"/>
        <end position="124"/>
    </location>
</feature>
<proteinExistence type="inferred from homology"/>
<dbReference type="GO" id="GO:0006614">
    <property type="term" value="P:SRP-dependent cotranslational protein targeting to membrane"/>
    <property type="evidence" value="ECO:0007669"/>
    <property type="project" value="UniProtKB-UniRule"/>
</dbReference>
<dbReference type="AlphaFoldDB" id="A0A409YWZ3"/>
<dbReference type="GO" id="GO:0030942">
    <property type="term" value="F:endoplasmic reticulum signal peptide binding"/>
    <property type="evidence" value="ECO:0007669"/>
    <property type="project" value="UniProtKB-UniRule"/>
</dbReference>
<evidence type="ECO:0000256" key="4">
    <source>
        <dbReference type="ARBA" id="ARBA00022884"/>
    </source>
</evidence>
<keyword evidence="5 7" id="KW-0733">Signal recognition particle</keyword>
<evidence type="ECO:0000256" key="1">
    <source>
        <dbReference type="ARBA" id="ARBA00004496"/>
    </source>
</evidence>
<dbReference type="Pfam" id="PF02290">
    <property type="entry name" value="SRP14"/>
    <property type="match status" value="1"/>
</dbReference>